<dbReference type="HOGENOM" id="CLU_665947_0_0_1"/>
<feature type="compositionally biased region" description="Basic and acidic residues" evidence="1">
    <location>
        <begin position="295"/>
        <end position="311"/>
    </location>
</feature>
<gene>
    <name evidence="2" type="ORF">MYCTH_2312320</name>
</gene>
<evidence type="ECO:0000313" key="2">
    <source>
        <dbReference type="EMBL" id="AEO61769.1"/>
    </source>
</evidence>
<dbReference type="EMBL" id="CP003008">
    <property type="protein sequence ID" value="AEO61769.1"/>
    <property type="molecule type" value="Genomic_DNA"/>
</dbReference>
<keyword evidence="3" id="KW-1185">Reference proteome</keyword>
<reference evidence="2 3" key="1">
    <citation type="journal article" date="2011" name="Nat. Biotechnol.">
        <title>Comparative genomic analysis of the thermophilic biomass-degrading fungi Myceliophthora thermophila and Thielavia terrestris.</title>
        <authorList>
            <person name="Berka R.M."/>
            <person name="Grigoriev I.V."/>
            <person name="Otillar R."/>
            <person name="Salamov A."/>
            <person name="Grimwood J."/>
            <person name="Reid I."/>
            <person name="Ishmael N."/>
            <person name="John T."/>
            <person name="Darmond C."/>
            <person name="Moisan M.-C."/>
            <person name="Henrissat B."/>
            <person name="Coutinho P.M."/>
            <person name="Lombard V."/>
            <person name="Natvig D.O."/>
            <person name="Lindquist E."/>
            <person name="Schmutz J."/>
            <person name="Lucas S."/>
            <person name="Harris P."/>
            <person name="Powlowski J."/>
            <person name="Bellemare A."/>
            <person name="Taylor D."/>
            <person name="Butler G."/>
            <person name="de Vries R.P."/>
            <person name="Allijn I.E."/>
            <person name="van den Brink J."/>
            <person name="Ushinsky S."/>
            <person name="Storms R."/>
            <person name="Powell A.J."/>
            <person name="Paulsen I.T."/>
            <person name="Elbourne L.D.H."/>
            <person name="Baker S.E."/>
            <person name="Magnuson J."/>
            <person name="LaBoissiere S."/>
            <person name="Clutterbuck A.J."/>
            <person name="Martinez D."/>
            <person name="Wogulis M."/>
            <person name="de Leon A.L."/>
            <person name="Rey M.W."/>
            <person name="Tsang A."/>
        </authorList>
    </citation>
    <scope>NUCLEOTIDE SEQUENCE [LARGE SCALE GENOMIC DNA]</scope>
    <source>
        <strain evidence="3">ATCC 42464 / BCRC 31852 / DSM 1799</strain>
    </source>
</reference>
<dbReference type="OMA" id="THEFFTM"/>
<accession>G2QQA6</accession>
<protein>
    <submittedName>
        <fullName evidence="2">Uncharacterized protein</fullName>
    </submittedName>
</protein>
<proteinExistence type="predicted"/>
<dbReference type="VEuPathDB" id="FungiDB:MYCTH_2312320"/>
<organism evidence="2 3">
    <name type="scientific">Thermothelomyces thermophilus (strain ATCC 42464 / BCRC 31852 / DSM 1799)</name>
    <name type="common">Sporotrichum thermophile</name>
    <dbReference type="NCBI Taxonomy" id="573729"/>
    <lineage>
        <taxon>Eukaryota</taxon>
        <taxon>Fungi</taxon>
        <taxon>Dikarya</taxon>
        <taxon>Ascomycota</taxon>
        <taxon>Pezizomycotina</taxon>
        <taxon>Sordariomycetes</taxon>
        <taxon>Sordariomycetidae</taxon>
        <taxon>Sordariales</taxon>
        <taxon>Chaetomiaceae</taxon>
        <taxon>Thermothelomyces</taxon>
    </lineage>
</organism>
<name>G2QQA6_THET4</name>
<dbReference type="GeneID" id="11509331"/>
<dbReference type="eggNOG" id="ENOG502TFRK">
    <property type="taxonomic scope" value="Eukaryota"/>
</dbReference>
<evidence type="ECO:0000313" key="3">
    <source>
        <dbReference type="Proteomes" id="UP000007322"/>
    </source>
</evidence>
<dbReference type="RefSeq" id="XP_003667014.1">
    <property type="nucleotide sequence ID" value="XM_003666966.1"/>
</dbReference>
<dbReference type="KEGG" id="mtm:MYCTH_2312320"/>
<dbReference type="InParanoid" id="G2QQA6"/>
<feature type="region of interest" description="Disordered" evidence="1">
    <location>
        <begin position="287"/>
        <end position="314"/>
    </location>
</feature>
<evidence type="ECO:0000256" key="1">
    <source>
        <dbReference type="SAM" id="MobiDB-lite"/>
    </source>
</evidence>
<dbReference type="AlphaFoldDB" id="G2QQA6"/>
<dbReference type="Proteomes" id="UP000007322">
    <property type="component" value="Chromosome 7"/>
</dbReference>
<sequence>MSGPLDDPVLRHKEEEDKVEMLRHRHMQEEDEQLQDGNAQNNNNDVLQRTIALWESADRRQQREHDMIFMKQLQALASLFTSKRTFVALSTLTSEEDLEVWDGQLRSSLAPYKLFRYLDSDVPEPDKDDIVAHAIWEADRADIYRVITASLESNILWRMIRIGWNPEVVDPRATYKKVFEALQPRTINTTRLLIQEYREIEPSKFDTMDRYIDRLCVLRQRLRNLGIINPPEMDIYPVLTAIKESYPELYKRNMRKMEDKSLTWNDLIKDMTKTCVDRDMEKNFVNVTVGNSGNDNKKMDDRSKPPSDRKRSTYGNIKCRDCDRHFNHEVKHCSGCGWHHNPKQVCWACNPEKAPDSWPKKARFLAKKNAPSSTAALHPNSGVANSTTSAARSIFHCTNFASIRPSFHSGPRI</sequence>
<dbReference type="OrthoDB" id="4560010at2759"/>